<dbReference type="AlphaFoldDB" id="A0AA91RJ18"/>
<evidence type="ECO:0000313" key="3">
    <source>
        <dbReference type="Proteomes" id="UP000192441"/>
    </source>
</evidence>
<dbReference type="InterPro" id="IPR037401">
    <property type="entry name" value="SnoaL-like"/>
</dbReference>
<evidence type="ECO:0000259" key="1">
    <source>
        <dbReference type="Pfam" id="PF13577"/>
    </source>
</evidence>
<sequence length="159" mass="17269">MLIPEPGAGDVADIIAIEHLAAGYADAISRGDIDEAVQVYAPDGVLSSPTTEDALGPQAIAEVLRATTGDLEFVFQTVHQGLVCVRGERASARFPITEWARRRSDGRPIQFLGIYEDDVVRLDVGWRFSRRLLVPRTIGKPEGLSGRVVPYDGLRPSLS</sequence>
<evidence type="ECO:0000313" key="2">
    <source>
        <dbReference type="EMBL" id="ORA40255.1"/>
    </source>
</evidence>
<dbReference type="InterPro" id="IPR032710">
    <property type="entry name" value="NTF2-like_dom_sf"/>
</dbReference>
<reference evidence="2 3" key="1">
    <citation type="submission" date="2016-12" db="EMBL/GenBank/DDBJ databases">
        <title>The new phylogeny of genus Mycobacterium.</title>
        <authorList>
            <person name="Tortoli E."/>
            <person name="Trovato A."/>
            <person name="Cirillo D.M."/>
        </authorList>
    </citation>
    <scope>NUCLEOTIDE SEQUENCE [LARGE SCALE GENOMIC DNA]</scope>
    <source>
        <strain evidence="2 3">DSM 44624</strain>
    </source>
</reference>
<accession>A0AA91RJ18</accession>
<dbReference type="CDD" id="cd00531">
    <property type="entry name" value="NTF2_like"/>
    <property type="match status" value="1"/>
</dbReference>
<dbReference type="Gene3D" id="3.10.450.50">
    <property type="match status" value="1"/>
</dbReference>
<name>A0AA91RJ18_9MYCO</name>
<dbReference type="EMBL" id="MVHM01000002">
    <property type="protein sequence ID" value="ORA40255.1"/>
    <property type="molecule type" value="Genomic_DNA"/>
</dbReference>
<dbReference type="Pfam" id="PF13577">
    <property type="entry name" value="SnoaL_4"/>
    <property type="match status" value="1"/>
</dbReference>
<protein>
    <submittedName>
        <fullName evidence="2">Polyketide cyclase</fullName>
    </submittedName>
</protein>
<feature type="domain" description="SnoaL-like" evidence="1">
    <location>
        <begin position="11"/>
        <end position="131"/>
    </location>
</feature>
<proteinExistence type="predicted"/>
<organism evidence="2 3">
    <name type="scientific">Mycobacterium branderi</name>
    <dbReference type="NCBI Taxonomy" id="43348"/>
    <lineage>
        <taxon>Bacteria</taxon>
        <taxon>Bacillati</taxon>
        <taxon>Actinomycetota</taxon>
        <taxon>Actinomycetes</taxon>
        <taxon>Mycobacteriales</taxon>
        <taxon>Mycobacteriaceae</taxon>
        <taxon>Mycobacterium</taxon>
    </lineage>
</organism>
<dbReference type="Proteomes" id="UP000192441">
    <property type="component" value="Unassembled WGS sequence"/>
</dbReference>
<comment type="caution">
    <text evidence="2">The sequence shown here is derived from an EMBL/GenBank/DDBJ whole genome shotgun (WGS) entry which is preliminary data.</text>
</comment>
<gene>
    <name evidence="2" type="ORF">BST20_06780</name>
</gene>
<dbReference type="RefSeq" id="WP_169717246.1">
    <property type="nucleotide sequence ID" value="NZ_AP022607.1"/>
</dbReference>
<dbReference type="SUPFAM" id="SSF54427">
    <property type="entry name" value="NTF2-like"/>
    <property type="match status" value="1"/>
</dbReference>